<evidence type="ECO:0000313" key="1">
    <source>
        <dbReference type="EMBL" id="QPH51994.1"/>
    </source>
</evidence>
<dbReference type="RefSeq" id="WP_191087958.1">
    <property type="nucleotide sequence ID" value="NZ_CP064945.1"/>
</dbReference>
<keyword evidence="1" id="KW-0614">Plasmid</keyword>
<dbReference type="Proteomes" id="UP000594430">
    <property type="component" value="Plasmid pVIM-24-ZDHY414"/>
</dbReference>
<dbReference type="AlphaFoldDB" id="A0A7S9LMU4"/>
<proteinExistence type="predicted"/>
<accession>A0A7S9LMU4</accession>
<gene>
    <name evidence="1" type="ORF">IZU98_24250</name>
</gene>
<name>A0A7S9LMU4_9PSED</name>
<sequence length="163" mass="17851">MRNMTGIQLIAAERQRQIETEGWTAKSDDELGAESLELAALSYRNAGDVSSPLPKSWPFDSDWWKPQHRKRNLERAGALYQAAADTAERSKDYALRDRLLYQVASCSILLDSILPAGTAGSASVEQLPCSAGTCKKIMVDEASRAPQLSAKTIQAVQEAIIKN</sequence>
<dbReference type="EMBL" id="CP064948">
    <property type="protein sequence ID" value="QPH51994.1"/>
    <property type="molecule type" value="Genomic_DNA"/>
</dbReference>
<geneLocation type="plasmid" evidence="1 2">
    <name>pVIM-24-ZDHY414</name>
</geneLocation>
<reference evidence="1 2" key="1">
    <citation type="submission" date="2020-11" db="EMBL/GenBank/DDBJ databases">
        <title>Pseudomonas fulva producing VIM-24.</title>
        <authorList>
            <person name="Liu S."/>
        </authorList>
    </citation>
    <scope>NUCLEOTIDE SEQUENCE [LARGE SCALE GENOMIC DNA]</scope>
    <source>
        <strain evidence="1 2">ZDHY414</strain>
        <plasmid evidence="1 2">pVIM-24-ZDHY414</plasmid>
    </source>
</reference>
<protein>
    <submittedName>
        <fullName evidence="1">Uncharacterized protein</fullName>
    </submittedName>
</protein>
<organism evidence="1 2">
    <name type="scientific">Pseudomonas fulva</name>
    <dbReference type="NCBI Taxonomy" id="47880"/>
    <lineage>
        <taxon>Bacteria</taxon>
        <taxon>Pseudomonadati</taxon>
        <taxon>Pseudomonadota</taxon>
        <taxon>Gammaproteobacteria</taxon>
        <taxon>Pseudomonadales</taxon>
        <taxon>Pseudomonadaceae</taxon>
        <taxon>Pseudomonas</taxon>
    </lineage>
</organism>
<evidence type="ECO:0000313" key="2">
    <source>
        <dbReference type="Proteomes" id="UP000594430"/>
    </source>
</evidence>